<dbReference type="InterPro" id="IPR036291">
    <property type="entry name" value="NAD(P)-bd_dom_sf"/>
</dbReference>
<dbReference type="EMBL" id="AB489116">
    <property type="protein sequence ID" value="BAJ15040.1"/>
    <property type="molecule type" value="Genomic_DNA"/>
</dbReference>
<evidence type="ECO:0000313" key="3">
    <source>
        <dbReference type="EMBL" id="BAJ15040.1"/>
    </source>
</evidence>
<evidence type="ECO:0000256" key="2">
    <source>
        <dbReference type="ARBA" id="ARBA00023002"/>
    </source>
</evidence>
<dbReference type="SUPFAM" id="SSF51735">
    <property type="entry name" value="NAD(P)-binding Rossmann-fold domains"/>
    <property type="match status" value="1"/>
</dbReference>
<comment type="similarity">
    <text evidence="1">Belongs to the short-chain dehydrogenases/reductases (SDR) family.</text>
</comment>
<name>E0D2V2_COMTE</name>
<dbReference type="Gene3D" id="3.40.50.720">
    <property type="entry name" value="NAD(P)-binding Rossmann-like Domain"/>
    <property type="match status" value="1"/>
</dbReference>
<proteinExistence type="inferred from homology"/>
<organism evidence="3">
    <name type="scientific">Comamonas testosteroni</name>
    <name type="common">Pseudomonas testosteroni</name>
    <dbReference type="NCBI Taxonomy" id="285"/>
    <lineage>
        <taxon>Bacteria</taxon>
        <taxon>Pseudomonadati</taxon>
        <taxon>Pseudomonadota</taxon>
        <taxon>Betaproteobacteria</taxon>
        <taxon>Burkholderiales</taxon>
        <taxon>Comamonadaceae</taxon>
        <taxon>Comamonas</taxon>
    </lineage>
</organism>
<dbReference type="PRINTS" id="PR00081">
    <property type="entry name" value="GDHRDH"/>
</dbReference>
<protein>
    <submittedName>
        <fullName evidence="3">3-alpha steroid dehydrogenase</fullName>
    </submittedName>
</protein>
<dbReference type="PANTHER" id="PTHR24321">
    <property type="entry name" value="DEHYDROGENASES, SHORT CHAIN"/>
    <property type="match status" value="1"/>
</dbReference>
<dbReference type="Pfam" id="PF00106">
    <property type="entry name" value="adh_short"/>
    <property type="match status" value="1"/>
</dbReference>
<dbReference type="AlphaFoldDB" id="E0D2V2"/>
<sequence length="274" mass="28607">MMGFDVRHHHPDKRKQDMSIIVMSGCATGIGAATRKVLEAAGHQIVGIDVRDAEVIADLSTAEGRKQAIADVLAKCSKGMDGLVLCAGLGPQTRVLGNVVSVNYFGATELMDAFLPLLKQGRQPAAVVISSVASAHLAFDKNPLAPALEAGEEAKARAIVEQAGEQGGNLAYAGSKNALTVAVRKRTAAWGEAGVRLNTIAPGATETPLLQAGLQDPRYGESIAKFVPPMGRRAEPSEMASVIAFLMSPAASYVHGAQIVIDGGIDAVMRPTQF</sequence>
<reference evidence="3" key="1">
    <citation type="journal article" date="2010" name="J. Steroid Biochem. Mol. Biol.">
        <title>Steroid degradation genes in Comamonas testosteroni TA441: Isolation of genes encoding a delta4(5)-isomerase and 3alpha- and 3beta-dehydrogenases and evidence for a 100 kb steroid degradation gene hot spot.</title>
        <authorList>
            <person name="Horinouchi M."/>
            <person name="Kurita T."/>
            <person name="Hayashi T."/>
            <person name="Kudo T."/>
        </authorList>
    </citation>
    <scope>NUCLEOTIDE SEQUENCE</scope>
    <source>
        <strain evidence="3">TA441</strain>
    </source>
</reference>
<accession>E0D2V2</accession>
<keyword evidence="2" id="KW-0560">Oxidoreductase</keyword>
<evidence type="ECO:0000256" key="1">
    <source>
        <dbReference type="ARBA" id="ARBA00006484"/>
    </source>
</evidence>
<dbReference type="PANTHER" id="PTHR24321:SF8">
    <property type="entry name" value="ESTRADIOL 17-BETA-DEHYDROGENASE 8-RELATED"/>
    <property type="match status" value="1"/>
</dbReference>
<dbReference type="InterPro" id="IPR002347">
    <property type="entry name" value="SDR_fam"/>
</dbReference>
<dbReference type="GO" id="GO:0016491">
    <property type="term" value="F:oxidoreductase activity"/>
    <property type="evidence" value="ECO:0007669"/>
    <property type="project" value="UniProtKB-KW"/>
</dbReference>
<dbReference type="CDD" id="cd05328">
    <property type="entry name" value="3alpha_HSD_SDR_c"/>
    <property type="match status" value="1"/>
</dbReference>
<dbReference type="Pfam" id="PF13561">
    <property type="entry name" value="adh_short_C2"/>
    <property type="match status" value="1"/>
</dbReference>